<keyword evidence="3" id="KW-1185">Reference proteome</keyword>
<gene>
    <name evidence="2" type="ORF">ACRB68_39420</name>
</gene>
<dbReference type="InterPro" id="IPR029787">
    <property type="entry name" value="Nucleotide_cyclase"/>
</dbReference>
<dbReference type="Gene3D" id="3.30.70.1230">
    <property type="entry name" value="Nucleotide cyclase"/>
    <property type="match status" value="1"/>
</dbReference>
<feature type="region of interest" description="Disordered" evidence="1">
    <location>
        <begin position="231"/>
        <end position="254"/>
    </location>
</feature>
<name>A0A7K0BXF4_9ACTN</name>
<organism evidence="2 3">
    <name type="scientific">Actinomadura macrotermitis</name>
    <dbReference type="NCBI Taxonomy" id="2585200"/>
    <lineage>
        <taxon>Bacteria</taxon>
        <taxon>Bacillati</taxon>
        <taxon>Actinomycetota</taxon>
        <taxon>Actinomycetes</taxon>
        <taxon>Streptosporangiales</taxon>
        <taxon>Thermomonosporaceae</taxon>
        <taxon>Actinomadura</taxon>
    </lineage>
</organism>
<accession>A0A7K0BXF4</accession>
<evidence type="ECO:0008006" key="4">
    <source>
        <dbReference type="Google" id="ProtNLM"/>
    </source>
</evidence>
<reference evidence="2 3" key="1">
    <citation type="submission" date="2019-10" db="EMBL/GenBank/DDBJ databases">
        <title>Actinomadura rubteroloni sp. nov. and Actinomadura macrotermitis sp. nov., isolated from the gut of fungus growing-termite Macrotermes natalensis.</title>
        <authorList>
            <person name="Benndorf R."/>
            <person name="Martin K."/>
            <person name="Kuefner M."/>
            <person name="De Beer W."/>
            <person name="Kaster A.-K."/>
            <person name="Vollmers J."/>
            <person name="Poulsen M."/>
            <person name="Beemelmanns C."/>
        </authorList>
    </citation>
    <scope>NUCLEOTIDE SEQUENCE [LARGE SCALE GENOMIC DNA]</scope>
    <source>
        <strain evidence="2 3">RB68</strain>
    </source>
</reference>
<evidence type="ECO:0000256" key="1">
    <source>
        <dbReference type="SAM" id="MobiDB-lite"/>
    </source>
</evidence>
<dbReference type="EMBL" id="WEGH01000002">
    <property type="protein sequence ID" value="MQY05865.1"/>
    <property type="molecule type" value="Genomic_DNA"/>
</dbReference>
<dbReference type="Proteomes" id="UP000487268">
    <property type="component" value="Unassembled WGS sequence"/>
</dbReference>
<evidence type="ECO:0000313" key="2">
    <source>
        <dbReference type="EMBL" id="MQY05865.1"/>
    </source>
</evidence>
<dbReference type="AlphaFoldDB" id="A0A7K0BXF4"/>
<proteinExistence type="predicted"/>
<dbReference type="SUPFAM" id="SSF55073">
    <property type="entry name" value="Nucleotide cyclase"/>
    <property type="match status" value="1"/>
</dbReference>
<evidence type="ECO:0000313" key="3">
    <source>
        <dbReference type="Proteomes" id="UP000487268"/>
    </source>
</evidence>
<sequence>MPKEEGRGAGGPLTAWQNRASHIGRTPTVATCCQECARPRRPVPAPVTFPAGSSRHCTILVVDIKDFTGRDDRAQIALRHSLFRLMSRSFDDAELPWRLCLHEDRGDGVLVVVPVPVPVAVLAPALVRRLGSGLAAHNRGAAGPVRFRLRAALHTGVVHRDPYGMVGGPLNHTFRLVDAPAVRDVLTAPGAELSFVVSDTAYRSMLRADGTCPLPLRPVTAETKRTRAPAWIWTGGSGPASHAADPAGGGADGH</sequence>
<protein>
    <recommendedName>
        <fullName evidence="4">Guanylate cyclase domain-containing protein</fullName>
    </recommendedName>
</protein>
<comment type="caution">
    <text evidence="2">The sequence shown here is derived from an EMBL/GenBank/DDBJ whole genome shotgun (WGS) entry which is preliminary data.</text>
</comment>